<dbReference type="Pfam" id="PF01453">
    <property type="entry name" value="B_lectin"/>
    <property type="match status" value="1"/>
</dbReference>
<dbReference type="PROSITE" id="PS50026">
    <property type="entry name" value="EGF_3"/>
    <property type="match status" value="1"/>
</dbReference>
<keyword evidence="13" id="KW-0675">Receptor</keyword>
<evidence type="ECO:0000256" key="15">
    <source>
        <dbReference type="ARBA" id="ARBA00047899"/>
    </source>
</evidence>
<reference evidence="26" key="1">
    <citation type="submission" date="2023-07" db="EMBL/GenBank/DDBJ databases">
        <title>A chromosome-level genome assembly of Lolium multiflorum.</title>
        <authorList>
            <person name="Chen Y."/>
            <person name="Copetti D."/>
            <person name="Kolliker R."/>
            <person name="Studer B."/>
        </authorList>
    </citation>
    <scope>NUCLEOTIDE SEQUENCE</scope>
    <source>
        <strain evidence="26">02402/16</strain>
        <tissue evidence="26">Leaf</tissue>
    </source>
</reference>
<keyword evidence="5 20" id="KW-0812">Transmembrane</keyword>
<comment type="caution">
    <text evidence="18">Lacks conserved residue(s) required for the propagation of feature annotation.</text>
</comment>
<name>A0AAD8VYE8_LOLMU</name>
<dbReference type="PROSITE" id="PS50948">
    <property type="entry name" value="PAN"/>
    <property type="match status" value="1"/>
</dbReference>
<evidence type="ECO:0000259" key="22">
    <source>
        <dbReference type="PROSITE" id="PS50011"/>
    </source>
</evidence>
<dbReference type="SMART" id="SM00108">
    <property type="entry name" value="B_lectin"/>
    <property type="match status" value="1"/>
</dbReference>
<evidence type="ECO:0000256" key="6">
    <source>
        <dbReference type="ARBA" id="ARBA00022729"/>
    </source>
</evidence>
<keyword evidence="9 17" id="KW-0067">ATP-binding</keyword>
<dbReference type="PROSITE" id="PS00108">
    <property type="entry name" value="PROTEIN_KINASE_ST"/>
    <property type="match status" value="1"/>
</dbReference>
<keyword evidence="12" id="KW-1015">Disulfide bond</keyword>
<evidence type="ECO:0000256" key="18">
    <source>
        <dbReference type="PROSITE-ProRule" id="PRU00076"/>
    </source>
</evidence>
<comment type="caution">
    <text evidence="26">The sequence shown here is derived from an EMBL/GenBank/DDBJ whole genome shotgun (WGS) entry which is preliminary data.</text>
</comment>
<dbReference type="GO" id="GO:0005524">
    <property type="term" value="F:ATP binding"/>
    <property type="evidence" value="ECO:0007669"/>
    <property type="project" value="UniProtKB-UniRule"/>
</dbReference>
<dbReference type="SUPFAM" id="SSF56112">
    <property type="entry name" value="Protein kinase-like (PK-like)"/>
    <property type="match status" value="1"/>
</dbReference>
<dbReference type="InterPro" id="IPR000742">
    <property type="entry name" value="EGF"/>
</dbReference>
<dbReference type="Gene3D" id="2.90.10.10">
    <property type="entry name" value="Bulb-type lectin domain"/>
    <property type="match status" value="1"/>
</dbReference>
<dbReference type="GO" id="GO:0004674">
    <property type="term" value="F:protein serine/threonine kinase activity"/>
    <property type="evidence" value="ECO:0007669"/>
    <property type="project" value="UniProtKB-KW"/>
</dbReference>
<dbReference type="EC" id="2.7.11.1" evidence="17"/>
<dbReference type="PANTHER" id="PTHR47974">
    <property type="entry name" value="OS07G0415500 PROTEIN"/>
    <property type="match status" value="1"/>
</dbReference>
<gene>
    <name evidence="26" type="ORF">QYE76_026880</name>
</gene>
<dbReference type="FunFam" id="3.30.200.20:FF:000059">
    <property type="entry name" value="S-receptor-like serine/threonine-protein kinase"/>
    <property type="match status" value="1"/>
</dbReference>
<dbReference type="InterPro" id="IPR024171">
    <property type="entry name" value="SRK-like_kinase"/>
</dbReference>
<evidence type="ECO:0000259" key="25">
    <source>
        <dbReference type="PROSITE" id="PS50948"/>
    </source>
</evidence>
<comment type="catalytic activity">
    <reaction evidence="16 17">
        <text>L-seryl-[protein] + ATP = O-phospho-L-seryl-[protein] + ADP + H(+)</text>
        <dbReference type="Rhea" id="RHEA:17989"/>
        <dbReference type="Rhea" id="RHEA-COMP:9863"/>
        <dbReference type="Rhea" id="RHEA-COMP:11604"/>
        <dbReference type="ChEBI" id="CHEBI:15378"/>
        <dbReference type="ChEBI" id="CHEBI:29999"/>
        <dbReference type="ChEBI" id="CHEBI:30616"/>
        <dbReference type="ChEBI" id="CHEBI:83421"/>
        <dbReference type="ChEBI" id="CHEBI:456216"/>
        <dbReference type="EC" id="2.7.11.1"/>
    </reaction>
</comment>
<dbReference type="CDD" id="cd01098">
    <property type="entry name" value="PAN_AP_plant"/>
    <property type="match status" value="1"/>
</dbReference>
<dbReference type="InterPro" id="IPR017441">
    <property type="entry name" value="Protein_kinase_ATP_BS"/>
</dbReference>
<evidence type="ECO:0000256" key="1">
    <source>
        <dbReference type="ARBA" id="ARBA00004479"/>
    </source>
</evidence>
<dbReference type="GO" id="GO:0051707">
    <property type="term" value="P:response to other organism"/>
    <property type="evidence" value="ECO:0007669"/>
    <property type="project" value="UniProtKB-ARBA"/>
</dbReference>
<keyword evidence="7 17" id="KW-0547">Nucleotide-binding</keyword>
<evidence type="ECO:0000256" key="20">
    <source>
        <dbReference type="SAM" id="Phobius"/>
    </source>
</evidence>
<feature type="chain" id="PRO_5042133103" description="Receptor-like serine/threonine-protein kinase" evidence="21">
    <location>
        <begin position="23"/>
        <end position="802"/>
    </location>
</feature>
<dbReference type="InterPro" id="IPR011009">
    <property type="entry name" value="Kinase-like_dom_sf"/>
</dbReference>
<dbReference type="AlphaFoldDB" id="A0AAD8VYE8"/>
<comment type="subcellular location">
    <subcellularLocation>
        <location evidence="1">Membrane</location>
        <topology evidence="1">Single-pass type I membrane protein</topology>
    </subcellularLocation>
</comment>
<comment type="similarity">
    <text evidence="17">Belongs to the protein kinase superfamily. Ser/Thr protein kinase family.</text>
</comment>
<dbReference type="InterPro" id="IPR036426">
    <property type="entry name" value="Bulb-type_lectin_dom_sf"/>
</dbReference>
<dbReference type="GO" id="GO:0048544">
    <property type="term" value="P:recognition of pollen"/>
    <property type="evidence" value="ECO:0007669"/>
    <property type="project" value="InterPro"/>
</dbReference>
<evidence type="ECO:0000256" key="10">
    <source>
        <dbReference type="ARBA" id="ARBA00022989"/>
    </source>
</evidence>
<dbReference type="CDD" id="cd14066">
    <property type="entry name" value="STKc_IRAK"/>
    <property type="match status" value="1"/>
</dbReference>
<evidence type="ECO:0000256" key="4">
    <source>
        <dbReference type="ARBA" id="ARBA00022679"/>
    </source>
</evidence>
<dbReference type="Pfam" id="PF08276">
    <property type="entry name" value="PAN_2"/>
    <property type="match status" value="1"/>
</dbReference>
<keyword evidence="6 21" id="KW-0732">Signal</keyword>
<evidence type="ECO:0000259" key="24">
    <source>
        <dbReference type="PROSITE" id="PS50927"/>
    </source>
</evidence>
<evidence type="ECO:0000313" key="27">
    <source>
        <dbReference type="Proteomes" id="UP001231189"/>
    </source>
</evidence>
<evidence type="ECO:0000256" key="14">
    <source>
        <dbReference type="ARBA" id="ARBA00023180"/>
    </source>
</evidence>
<dbReference type="PROSITE" id="PS50927">
    <property type="entry name" value="BULB_LECTIN"/>
    <property type="match status" value="1"/>
</dbReference>
<evidence type="ECO:0000256" key="16">
    <source>
        <dbReference type="ARBA" id="ARBA00048679"/>
    </source>
</evidence>
<feature type="domain" description="Protein kinase" evidence="22">
    <location>
        <begin position="515"/>
        <end position="802"/>
    </location>
</feature>
<evidence type="ECO:0000256" key="17">
    <source>
        <dbReference type="PIRNR" id="PIRNR000641"/>
    </source>
</evidence>
<feature type="transmembrane region" description="Helical" evidence="20">
    <location>
        <begin position="454"/>
        <end position="478"/>
    </location>
</feature>
<dbReference type="CDD" id="cd00053">
    <property type="entry name" value="EGF"/>
    <property type="match status" value="1"/>
</dbReference>
<feature type="signal peptide" evidence="21">
    <location>
        <begin position="1"/>
        <end position="22"/>
    </location>
</feature>
<evidence type="ECO:0000256" key="11">
    <source>
        <dbReference type="ARBA" id="ARBA00023136"/>
    </source>
</evidence>
<keyword evidence="11 20" id="KW-0472">Membrane</keyword>
<evidence type="ECO:0000256" key="8">
    <source>
        <dbReference type="ARBA" id="ARBA00022777"/>
    </source>
</evidence>
<dbReference type="InterPro" id="IPR003609">
    <property type="entry name" value="Pan_app"/>
</dbReference>
<dbReference type="Gene3D" id="1.10.510.10">
    <property type="entry name" value="Transferase(Phosphotransferase) domain 1"/>
    <property type="match status" value="1"/>
</dbReference>
<dbReference type="InterPro" id="IPR008271">
    <property type="entry name" value="Ser/Thr_kinase_AS"/>
</dbReference>
<evidence type="ECO:0000256" key="21">
    <source>
        <dbReference type="SAM" id="SignalP"/>
    </source>
</evidence>
<evidence type="ECO:0000256" key="3">
    <source>
        <dbReference type="ARBA" id="ARBA00022536"/>
    </source>
</evidence>
<dbReference type="InterPro" id="IPR000858">
    <property type="entry name" value="S_locus_glycoprot_dom"/>
</dbReference>
<dbReference type="SUPFAM" id="SSF51110">
    <property type="entry name" value="alpha-D-mannose-specific plant lectins"/>
    <property type="match status" value="1"/>
</dbReference>
<feature type="binding site" evidence="19">
    <location>
        <position position="544"/>
    </location>
    <ligand>
        <name>ATP</name>
        <dbReference type="ChEBI" id="CHEBI:30616"/>
    </ligand>
</feature>
<organism evidence="26 27">
    <name type="scientific">Lolium multiflorum</name>
    <name type="common">Italian ryegrass</name>
    <name type="synonym">Lolium perenne subsp. multiflorum</name>
    <dbReference type="NCBI Taxonomy" id="4521"/>
    <lineage>
        <taxon>Eukaryota</taxon>
        <taxon>Viridiplantae</taxon>
        <taxon>Streptophyta</taxon>
        <taxon>Embryophyta</taxon>
        <taxon>Tracheophyta</taxon>
        <taxon>Spermatophyta</taxon>
        <taxon>Magnoliopsida</taxon>
        <taxon>Liliopsida</taxon>
        <taxon>Poales</taxon>
        <taxon>Poaceae</taxon>
        <taxon>BOP clade</taxon>
        <taxon>Pooideae</taxon>
        <taxon>Poodae</taxon>
        <taxon>Poeae</taxon>
        <taxon>Poeae Chloroplast Group 2 (Poeae type)</taxon>
        <taxon>Loliodinae</taxon>
        <taxon>Loliinae</taxon>
        <taxon>Lolium</taxon>
    </lineage>
</organism>
<protein>
    <recommendedName>
        <fullName evidence="17">Receptor-like serine/threonine-protein kinase</fullName>
        <ecNumber evidence="17">2.7.11.1</ecNumber>
    </recommendedName>
</protein>
<dbReference type="CDD" id="cd00028">
    <property type="entry name" value="B_lectin"/>
    <property type="match status" value="1"/>
</dbReference>
<proteinExistence type="inferred from homology"/>
<dbReference type="PROSITE" id="PS50011">
    <property type="entry name" value="PROTEIN_KINASE_DOM"/>
    <property type="match status" value="1"/>
</dbReference>
<dbReference type="Gene3D" id="3.30.200.20">
    <property type="entry name" value="Phosphorylase Kinase, domain 1"/>
    <property type="match status" value="1"/>
</dbReference>
<evidence type="ECO:0000259" key="23">
    <source>
        <dbReference type="PROSITE" id="PS50026"/>
    </source>
</evidence>
<feature type="domain" description="Bulb-type lectin" evidence="24">
    <location>
        <begin position="26"/>
        <end position="145"/>
    </location>
</feature>
<dbReference type="PIRSF" id="PIRSF000641">
    <property type="entry name" value="SRK"/>
    <property type="match status" value="1"/>
</dbReference>
<evidence type="ECO:0000256" key="9">
    <source>
        <dbReference type="ARBA" id="ARBA00022840"/>
    </source>
</evidence>
<evidence type="ECO:0000256" key="2">
    <source>
        <dbReference type="ARBA" id="ARBA00022527"/>
    </source>
</evidence>
<dbReference type="Proteomes" id="UP001231189">
    <property type="component" value="Unassembled WGS sequence"/>
</dbReference>
<dbReference type="FunFam" id="2.90.10.10:FF:000006">
    <property type="entry name" value="Serine/threonine-protein kinase"/>
    <property type="match status" value="1"/>
</dbReference>
<dbReference type="SMART" id="SM00220">
    <property type="entry name" value="S_TKc"/>
    <property type="match status" value="1"/>
</dbReference>
<keyword evidence="10 20" id="KW-1133">Transmembrane helix</keyword>
<dbReference type="EMBL" id="JAUUTY010000006">
    <property type="protein sequence ID" value="KAK1621363.1"/>
    <property type="molecule type" value="Genomic_DNA"/>
</dbReference>
<comment type="catalytic activity">
    <reaction evidence="15 17">
        <text>L-threonyl-[protein] + ATP = O-phospho-L-threonyl-[protein] + ADP + H(+)</text>
        <dbReference type="Rhea" id="RHEA:46608"/>
        <dbReference type="Rhea" id="RHEA-COMP:11060"/>
        <dbReference type="Rhea" id="RHEA-COMP:11605"/>
        <dbReference type="ChEBI" id="CHEBI:15378"/>
        <dbReference type="ChEBI" id="CHEBI:30013"/>
        <dbReference type="ChEBI" id="CHEBI:30616"/>
        <dbReference type="ChEBI" id="CHEBI:61977"/>
        <dbReference type="ChEBI" id="CHEBI:456216"/>
        <dbReference type="EC" id="2.7.11.1"/>
    </reaction>
</comment>
<dbReference type="PROSITE" id="PS00107">
    <property type="entry name" value="PROTEIN_KINASE_ATP"/>
    <property type="match status" value="1"/>
</dbReference>
<feature type="domain" description="Apple" evidence="25">
    <location>
        <begin position="326"/>
        <end position="405"/>
    </location>
</feature>
<dbReference type="GO" id="GO:0016020">
    <property type="term" value="C:membrane"/>
    <property type="evidence" value="ECO:0007669"/>
    <property type="project" value="UniProtKB-SubCell"/>
</dbReference>
<sequence>MDARSFSLLLLTSIQCLPCISGLDFLSPGSSLSVEHSSDVLYSPDGTFTCGFYQVSPNSSVFSIWFSNSSEKTVVWSANPLHPVYTWGSKLMLNSDGSMVLSDHSGQIVWTNNVRSSAAHQARLLDSGNLVVKGKGGSILWESFASPTDTLLPRQSINATMKLVSANRALVPGHYSFHFDDQYLVSLFDDEKDLSFIYWPNPSRTIWEKLRTPFNSSTSGALDTLGHFLASDNATFTAADWGPGILRRLTLDSDGNLRLYSLDKVQRTWSVTWMAFPQLCKVRGLCGRNGICVYTPVPACVCAPGYQVVDPSDRSKGCSPKFNITCDAQKVRFVELPNTDFLGYDLGAHRFVSLRTCKNICLSDCNCVGFAYWRGYGDCYPKSTLLGGVTLINLGSTGTMYIKIPKGIQVSMSSIPHSQPLGPKYRANCSAANRYFIAHFTDERKTGQNESKYVYLYGFSSAIFLAELIFVVLGWFILRREGRQLRGVWPAEVGYEMITNHFRRYTYTELVTSTRRFQDELGRGTSGIVYKGVLKDKREVAVKKLADVNQGEEEFQHELNVIGRIYHMHLVRVWGFCSDDPHRILVSEFVENGSLDKMLFGGGSSHVLLEWKQRFSIALGVAKGLAYLHHECSEWVIHCDMKPENILLDENLEPKIADFGLAKLLNRGGSNMSVSRIRGTRGYLAPEWVSSLPITAKVDVYSFGVVLLELLKGARVSDLDKNEDEEVEMVLKRMVRMLMEMLELDVSEQSFLADFVDTRLNGHFNNLQARTMMKLAISCLQEDRSRRPTMENVVQMLASVDE</sequence>
<dbReference type="InterPro" id="IPR001480">
    <property type="entry name" value="Bulb-type_lectin_dom"/>
</dbReference>
<evidence type="ECO:0000313" key="26">
    <source>
        <dbReference type="EMBL" id="KAK1621363.1"/>
    </source>
</evidence>
<keyword evidence="3 18" id="KW-0245">EGF-like domain</keyword>
<evidence type="ECO:0000256" key="5">
    <source>
        <dbReference type="ARBA" id="ARBA00022692"/>
    </source>
</evidence>
<dbReference type="Pfam" id="PF00069">
    <property type="entry name" value="Pkinase"/>
    <property type="match status" value="1"/>
</dbReference>
<dbReference type="Pfam" id="PF00954">
    <property type="entry name" value="S_locus_glycop"/>
    <property type="match status" value="1"/>
</dbReference>
<keyword evidence="4 17" id="KW-0808">Transferase</keyword>
<keyword evidence="8 17" id="KW-0418">Kinase</keyword>
<accession>A0AAD8VYE8</accession>
<evidence type="ECO:0000256" key="12">
    <source>
        <dbReference type="ARBA" id="ARBA00023157"/>
    </source>
</evidence>
<dbReference type="InterPro" id="IPR000719">
    <property type="entry name" value="Prot_kinase_dom"/>
</dbReference>
<keyword evidence="2 17" id="KW-0723">Serine/threonine-protein kinase</keyword>
<evidence type="ECO:0000256" key="19">
    <source>
        <dbReference type="PROSITE-ProRule" id="PRU10141"/>
    </source>
</evidence>
<keyword evidence="27" id="KW-1185">Reference proteome</keyword>
<dbReference type="PANTHER" id="PTHR47974:SF4">
    <property type="entry name" value="RECEPTOR-LIKE SERINE_THREONINE-PROTEIN KINASE"/>
    <property type="match status" value="1"/>
</dbReference>
<evidence type="ECO:0000256" key="7">
    <source>
        <dbReference type="ARBA" id="ARBA00022741"/>
    </source>
</evidence>
<feature type="domain" description="EGF-like" evidence="23">
    <location>
        <begin position="276"/>
        <end position="312"/>
    </location>
</feature>
<dbReference type="FunFam" id="1.10.510.10:FF:000302">
    <property type="entry name" value="Serine/threonine-protein kinase"/>
    <property type="match status" value="1"/>
</dbReference>
<keyword evidence="14" id="KW-0325">Glycoprotein</keyword>
<evidence type="ECO:0000256" key="13">
    <source>
        <dbReference type="ARBA" id="ARBA00023170"/>
    </source>
</evidence>